<organism evidence="1 2">
    <name type="scientific">Pseudobdellovibrio exovorus JSS</name>
    <dbReference type="NCBI Taxonomy" id="1184267"/>
    <lineage>
        <taxon>Bacteria</taxon>
        <taxon>Pseudomonadati</taxon>
        <taxon>Bdellovibrionota</taxon>
        <taxon>Bdellovibrionia</taxon>
        <taxon>Bdellovibrionales</taxon>
        <taxon>Pseudobdellovibrionaceae</taxon>
        <taxon>Pseudobdellovibrio</taxon>
    </lineage>
</organism>
<sequence length="379" mass="44313">MPNHIFEIAKKSLEHNIIPLQAGTFLTAGAHQFKTFWTRDFCLSARGLAAIGRTDVIRSHIEYLLKNRRHDDLVPLYVDSMNPVHRVVIACIFKALGLSRKSLKMKETISPFYLVNGQFEVADSNVLVLYAARVYADATGDQAWLQKHHEDFRAIFNFYKTKMVNGLIQQGEHADWQDSAKRKGIIFFTNLLYYHAARDYGFLNESELQQLGERIRQEFYDEKTGLFRSIAGRENISLEGNLWAIDYGLLKDSKELYQNLRKHELFSKYNVPGFATYPSYTDDDMYIQVKVVGLREYHGNLFWSWLMAYSGKIAFKQQDTEMFEKIRINFEKIIKRDQTVYEIYHNSDEHPHFESWLYKSEAPFSWGAAFLLDMLKTAE</sequence>
<dbReference type="InterPro" id="IPR012341">
    <property type="entry name" value="6hp_glycosidase-like_sf"/>
</dbReference>
<dbReference type="HOGENOM" id="CLU_741022_0_0_7"/>
<protein>
    <recommendedName>
        <fullName evidence="3">Glycogen debranching enzyme C-terminal domain-containing protein</fullName>
    </recommendedName>
</protein>
<dbReference type="Gene3D" id="1.50.10.10">
    <property type="match status" value="1"/>
</dbReference>
<gene>
    <name evidence="1" type="ORF">A11Q_2290</name>
</gene>
<dbReference type="PATRIC" id="fig|1184267.3.peg.2320"/>
<evidence type="ECO:0000313" key="2">
    <source>
        <dbReference type="Proteomes" id="UP000012040"/>
    </source>
</evidence>
<dbReference type="Proteomes" id="UP000012040">
    <property type="component" value="Chromosome"/>
</dbReference>
<proteinExistence type="predicted"/>
<keyword evidence="2" id="KW-1185">Reference proteome</keyword>
<evidence type="ECO:0008006" key="3">
    <source>
        <dbReference type="Google" id="ProtNLM"/>
    </source>
</evidence>
<reference evidence="1 2" key="1">
    <citation type="journal article" date="2013" name="ISME J.">
        <title>By their genes ye shall know them: genomic signatures of predatory bacteria.</title>
        <authorList>
            <person name="Pasternak Z."/>
            <person name="Pietrokovski S."/>
            <person name="Rotem O."/>
            <person name="Gophna U."/>
            <person name="Lurie-Weinberger M.N."/>
            <person name="Jurkevitch E."/>
        </authorList>
    </citation>
    <scope>NUCLEOTIDE SEQUENCE [LARGE SCALE GENOMIC DNA]</scope>
    <source>
        <strain evidence="1 2">JSS</strain>
    </source>
</reference>
<accession>M4VEQ6</accession>
<dbReference type="RefSeq" id="WP_015470996.1">
    <property type="nucleotide sequence ID" value="NC_020813.1"/>
</dbReference>
<evidence type="ECO:0000313" key="1">
    <source>
        <dbReference type="EMBL" id="AGH96506.1"/>
    </source>
</evidence>
<dbReference type="EMBL" id="CP003537">
    <property type="protein sequence ID" value="AGH96506.1"/>
    <property type="molecule type" value="Genomic_DNA"/>
</dbReference>
<dbReference type="SUPFAM" id="SSF48208">
    <property type="entry name" value="Six-hairpin glycosidases"/>
    <property type="match status" value="1"/>
</dbReference>
<dbReference type="InterPro" id="IPR008928">
    <property type="entry name" value="6-hairpin_glycosidase_sf"/>
</dbReference>
<name>M4VEQ6_9BACT</name>
<dbReference type="KEGG" id="bex:A11Q_2290"/>
<dbReference type="GO" id="GO:0005975">
    <property type="term" value="P:carbohydrate metabolic process"/>
    <property type="evidence" value="ECO:0007669"/>
    <property type="project" value="InterPro"/>
</dbReference>
<dbReference type="OrthoDB" id="9763537at2"/>
<dbReference type="AlphaFoldDB" id="M4VEQ6"/>